<dbReference type="VEuPathDB" id="VectorBase:RSAN_039224"/>
<proteinExistence type="predicted"/>
<protein>
    <recommendedName>
        <fullName evidence="2">GH18 domain-containing protein</fullName>
    </recommendedName>
</protein>
<organism evidence="3 4">
    <name type="scientific">Rhipicephalus sanguineus</name>
    <name type="common">Brown dog tick</name>
    <name type="synonym">Ixodes sanguineus</name>
    <dbReference type="NCBI Taxonomy" id="34632"/>
    <lineage>
        <taxon>Eukaryota</taxon>
        <taxon>Metazoa</taxon>
        <taxon>Ecdysozoa</taxon>
        <taxon>Arthropoda</taxon>
        <taxon>Chelicerata</taxon>
        <taxon>Arachnida</taxon>
        <taxon>Acari</taxon>
        <taxon>Parasitiformes</taxon>
        <taxon>Ixodida</taxon>
        <taxon>Ixodoidea</taxon>
        <taxon>Ixodidae</taxon>
        <taxon>Rhipicephalinae</taxon>
        <taxon>Rhipicephalus</taxon>
        <taxon>Rhipicephalus</taxon>
    </lineage>
</organism>
<evidence type="ECO:0000259" key="2">
    <source>
        <dbReference type="PROSITE" id="PS51910"/>
    </source>
</evidence>
<feature type="region of interest" description="Disordered" evidence="1">
    <location>
        <begin position="1"/>
        <end position="89"/>
    </location>
</feature>
<dbReference type="GO" id="GO:0005975">
    <property type="term" value="P:carbohydrate metabolic process"/>
    <property type="evidence" value="ECO:0007669"/>
    <property type="project" value="InterPro"/>
</dbReference>
<dbReference type="PANTHER" id="PTHR11177">
    <property type="entry name" value="CHITINASE"/>
    <property type="match status" value="1"/>
</dbReference>
<dbReference type="Gene3D" id="3.20.20.80">
    <property type="entry name" value="Glycosidases"/>
    <property type="match status" value="1"/>
</dbReference>
<evidence type="ECO:0000313" key="4">
    <source>
        <dbReference type="Proteomes" id="UP000821837"/>
    </source>
</evidence>
<evidence type="ECO:0000313" key="3">
    <source>
        <dbReference type="EMBL" id="KAH7940336.1"/>
    </source>
</evidence>
<comment type="caution">
    <text evidence="3">The sequence shown here is derived from an EMBL/GenBank/DDBJ whole genome shotgun (WGS) entry which is preliminary data.</text>
</comment>
<dbReference type="GO" id="GO:0004568">
    <property type="term" value="F:chitinase activity"/>
    <property type="evidence" value="ECO:0007669"/>
    <property type="project" value="TreeGrafter"/>
</dbReference>
<dbReference type="InterPro" id="IPR050314">
    <property type="entry name" value="Glycosyl_Hydrlase_18"/>
</dbReference>
<evidence type="ECO:0000256" key="1">
    <source>
        <dbReference type="SAM" id="MobiDB-lite"/>
    </source>
</evidence>
<feature type="region of interest" description="Disordered" evidence="1">
    <location>
        <begin position="258"/>
        <end position="311"/>
    </location>
</feature>
<keyword evidence="4" id="KW-1185">Reference proteome</keyword>
<reference evidence="3" key="1">
    <citation type="journal article" date="2020" name="Cell">
        <title>Large-Scale Comparative Analyses of Tick Genomes Elucidate Their Genetic Diversity and Vector Capacities.</title>
        <authorList>
            <consortium name="Tick Genome and Microbiome Consortium (TIGMIC)"/>
            <person name="Jia N."/>
            <person name="Wang J."/>
            <person name="Shi W."/>
            <person name="Du L."/>
            <person name="Sun Y."/>
            <person name="Zhan W."/>
            <person name="Jiang J.F."/>
            <person name="Wang Q."/>
            <person name="Zhang B."/>
            <person name="Ji P."/>
            <person name="Bell-Sakyi L."/>
            <person name="Cui X.M."/>
            <person name="Yuan T.T."/>
            <person name="Jiang B.G."/>
            <person name="Yang W.F."/>
            <person name="Lam T.T."/>
            <person name="Chang Q.C."/>
            <person name="Ding S.J."/>
            <person name="Wang X.J."/>
            <person name="Zhu J.G."/>
            <person name="Ruan X.D."/>
            <person name="Zhao L."/>
            <person name="Wei J.T."/>
            <person name="Ye R.Z."/>
            <person name="Que T.C."/>
            <person name="Du C.H."/>
            <person name="Zhou Y.H."/>
            <person name="Cheng J.X."/>
            <person name="Dai P.F."/>
            <person name="Guo W.B."/>
            <person name="Han X.H."/>
            <person name="Huang E.J."/>
            <person name="Li L.F."/>
            <person name="Wei W."/>
            <person name="Gao Y.C."/>
            <person name="Liu J.Z."/>
            <person name="Shao H.Z."/>
            <person name="Wang X."/>
            <person name="Wang C.C."/>
            <person name="Yang T.C."/>
            <person name="Huo Q.B."/>
            <person name="Li W."/>
            <person name="Chen H.Y."/>
            <person name="Chen S.E."/>
            <person name="Zhou L.G."/>
            <person name="Ni X.B."/>
            <person name="Tian J.H."/>
            <person name="Sheng Y."/>
            <person name="Liu T."/>
            <person name="Pan Y.S."/>
            <person name="Xia L.Y."/>
            <person name="Li J."/>
            <person name="Zhao F."/>
            <person name="Cao W.C."/>
        </authorList>
    </citation>
    <scope>NUCLEOTIDE SEQUENCE</scope>
    <source>
        <strain evidence="3">Rsan-2018</strain>
    </source>
</reference>
<dbReference type="GO" id="GO:0008061">
    <property type="term" value="F:chitin binding"/>
    <property type="evidence" value="ECO:0007669"/>
    <property type="project" value="TreeGrafter"/>
</dbReference>
<sequence>MSLARFSLSEFDDSELPPWSPEFYGTEGFSPPSQPSTSRLRGAGKRRWLSKLGTVGATPEDRSYLSTTTGSFSTHTRKPRKTHWAHAGTSNANRYANDRRYSFSSRAFANGAATAAEAANASYQLQKTLRTHYAERGRNIQAAFPRREARRCSTYELTNEDSEVTAEQLSTPVTTTDVKYHSHGRAARQLRQLATRPPRRPQQCPPRNIIVFSKPRSSSLAPPPRIDDFSDIPPAEVILFDSPATRLLSSRLDRLHQLSPGRVTSPGETNTVSNIPARLESPPSGSRTPPTPQASELQSVPEETDERRTSPEGVVIGGRAAFEQIWVLCVVASVTLLMPFVIVILSYLLAPAIGASEAPVEPSVTRGTTSSSSPFTLPTWPTNAAANAWAGVPAACRRQRATSDDITGVKRRTSVHGAAVPNHDLFCLYNSSRFFRNSSGSFLPDNLPLAVCRYIIYWSFRLVDGRLLSRTPAFDNLYGLAKLKDILRNANFSDIKVLLAVGGYVEDSPQFSLLGRDLNARDRFAKGATRQLEAHNIDGLALHWVEAEPGCQHRSSVADNTTLRAVFVSLRRIFDLNGFRATLGVIVPGQVDKVIVNSVVDVVDYVFLETRKASLGSPPGYKMCGSVAAKMRKQFLRLPSYSGNKRKFCMTMSVAPWKLEVLPSIGSGQLPNLTALSSSGDPPGFASVLEMCSSSPCLLNLPAQRDCVAVRVSTLPSSTHVLLLMHEVLLRNVFSSGPSYERCALLVDLELDNYAGQCNFSTRAPSNVFLPDYWLVDRLILALERSSLAINSSLPYC</sequence>
<dbReference type="InterPro" id="IPR001223">
    <property type="entry name" value="Glyco_hydro18_cat"/>
</dbReference>
<dbReference type="PROSITE" id="PS51910">
    <property type="entry name" value="GH18_2"/>
    <property type="match status" value="1"/>
</dbReference>
<feature type="compositionally biased region" description="Basic residues" evidence="1">
    <location>
        <begin position="75"/>
        <end position="84"/>
    </location>
</feature>
<feature type="domain" description="GH18" evidence="2">
    <location>
        <begin position="423"/>
        <end position="797"/>
    </location>
</feature>
<dbReference type="Pfam" id="PF00704">
    <property type="entry name" value="Glyco_hydro_18"/>
    <property type="match status" value="1"/>
</dbReference>
<dbReference type="AlphaFoldDB" id="A0A9D4PI48"/>
<dbReference type="Proteomes" id="UP000821837">
    <property type="component" value="Chromosome 8"/>
</dbReference>
<gene>
    <name evidence="3" type="ORF">HPB52_023050</name>
</gene>
<dbReference type="GO" id="GO:0005576">
    <property type="term" value="C:extracellular region"/>
    <property type="evidence" value="ECO:0007669"/>
    <property type="project" value="TreeGrafter"/>
</dbReference>
<name>A0A9D4PI48_RHISA</name>
<accession>A0A9D4PI48</accession>
<dbReference type="InterPro" id="IPR017853">
    <property type="entry name" value="GH"/>
</dbReference>
<dbReference type="GO" id="GO:0006032">
    <property type="term" value="P:chitin catabolic process"/>
    <property type="evidence" value="ECO:0007669"/>
    <property type="project" value="TreeGrafter"/>
</dbReference>
<reference evidence="3" key="2">
    <citation type="submission" date="2021-09" db="EMBL/GenBank/DDBJ databases">
        <authorList>
            <person name="Jia N."/>
            <person name="Wang J."/>
            <person name="Shi W."/>
            <person name="Du L."/>
            <person name="Sun Y."/>
            <person name="Zhan W."/>
            <person name="Jiang J."/>
            <person name="Wang Q."/>
            <person name="Zhang B."/>
            <person name="Ji P."/>
            <person name="Sakyi L.B."/>
            <person name="Cui X."/>
            <person name="Yuan T."/>
            <person name="Jiang B."/>
            <person name="Yang W."/>
            <person name="Lam T.T.-Y."/>
            <person name="Chang Q."/>
            <person name="Ding S."/>
            <person name="Wang X."/>
            <person name="Zhu J."/>
            <person name="Ruan X."/>
            <person name="Zhao L."/>
            <person name="Wei J."/>
            <person name="Que T."/>
            <person name="Du C."/>
            <person name="Cheng J."/>
            <person name="Dai P."/>
            <person name="Han X."/>
            <person name="Huang E."/>
            <person name="Gao Y."/>
            <person name="Liu J."/>
            <person name="Shao H."/>
            <person name="Ye R."/>
            <person name="Li L."/>
            <person name="Wei W."/>
            <person name="Wang X."/>
            <person name="Wang C."/>
            <person name="Huo Q."/>
            <person name="Li W."/>
            <person name="Guo W."/>
            <person name="Chen H."/>
            <person name="Chen S."/>
            <person name="Zhou L."/>
            <person name="Zhou L."/>
            <person name="Ni X."/>
            <person name="Tian J."/>
            <person name="Zhou Y."/>
            <person name="Sheng Y."/>
            <person name="Liu T."/>
            <person name="Pan Y."/>
            <person name="Xia L."/>
            <person name="Li J."/>
            <person name="Zhao F."/>
            <person name="Cao W."/>
        </authorList>
    </citation>
    <scope>NUCLEOTIDE SEQUENCE</scope>
    <source>
        <strain evidence="3">Rsan-2018</strain>
        <tissue evidence="3">Larvae</tissue>
    </source>
</reference>
<dbReference type="SUPFAM" id="SSF51445">
    <property type="entry name" value="(Trans)glycosidases"/>
    <property type="match status" value="1"/>
</dbReference>
<dbReference type="EMBL" id="JABSTV010001254">
    <property type="protein sequence ID" value="KAH7940336.1"/>
    <property type="molecule type" value="Genomic_DNA"/>
</dbReference>
<feature type="compositionally biased region" description="Polar residues" evidence="1">
    <location>
        <begin position="64"/>
        <end position="74"/>
    </location>
</feature>
<dbReference type="PANTHER" id="PTHR11177:SF317">
    <property type="entry name" value="CHITINASE 12-RELATED"/>
    <property type="match status" value="1"/>
</dbReference>